<feature type="region of interest" description="Disordered" evidence="1">
    <location>
        <begin position="35"/>
        <end position="64"/>
    </location>
</feature>
<evidence type="ECO:0000313" key="2">
    <source>
        <dbReference type="EMBL" id="GID15301.1"/>
    </source>
</evidence>
<evidence type="ECO:0000313" key="3">
    <source>
        <dbReference type="Proteomes" id="UP000612808"/>
    </source>
</evidence>
<proteinExistence type="predicted"/>
<organism evidence="2 3">
    <name type="scientific">Actinocatenispora rupis</name>
    <dbReference type="NCBI Taxonomy" id="519421"/>
    <lineage>
        <taxon>Bacteria</taxon>
        <taxon>Bacillati</taxon>
        <taxon>Actinomycetota</taxon>
        <taxon>Actinomycetes</taxon>
        <taxon>Micromonosporales</taxon>
        <taxon>Micromonosporaceae</taxon>
        <taxon>Actinocatenispora</taxon>
    </lineage>
</organism>
<protein>
    <submittedName>
        <fullName evidence="2">Uncharacterized protein</fullName>
    </submittedName>
</protein>
<name>A0A8J3JBF0_9ACTN</name>
<dbReference type="EMBL" id="BOMB01000041">
    <property type="protein sequence ID" value="GID15301.1"/>
    <property type="molecule type" value="Genomic_DNA"/>
</dbReference>
<comment type="caution">
    <text evidence="2">The sequence shown here is derived from an EMBL/GenBank/DDBJ whole genome shotgun (WGS) entry which is preliminary data.</text>
</comment>
<reference evidence="2" key="1">
    <citation type="submission" date="2021-01" db="EMBL/GenBank/DDBJ databases">
        <title>Whole genome shotgun sequence of Actinocatenispora rupis NBRC 107355.</title>
        <authorList>
            <person name="Komaki H."/>
            <person name="Tamura T."/>
        </authorList>
    </citation>
    <scope>NUCLEOTIDE SEQUENCE</scope>
    <source>
        <strain evidence="2">NBRC 107355</strain>
    </source>
</reference>
<keyword evidence="3" id="KW-1185">Reference proteome</keyword>
<dbReference type="Proteomes" id="UP000612808">
    <property type="component" value="Unassembled WGS sequence"/>
</dbReference>
<feature type="region of interest" description="Disordered" evidence="1">
    <location>
        <begin position="1"/>
        <end position="23"/>
    </location>
</feature>
<feature type="compositionally biased region" description="Polar residues" evidence="1">
    <location>
        <begin position="11"/>
        <end position="23"/>
    </location>
</feature>
<gene>
    <name evidence="2" type="ORF">Aru02nite_61900</name>
</gene>
<accession>A0A8J3JBF0</accession>
<sequence length="64" mass="6770">MKVSASAVLSPAQTSTRAGESASTQMLAVSFVTHRNTGPSTSRGEISTLRSCPTFAPYRRPPTE</sequence>
<evidence type="ECO:0000256" key="1">
    <source>
        <dbReference type="SAM" id="MobiDB-lite"/>
    </source>
</evidence>
<dbReference type="AlphaFoldDB" id="A0A8J3JBF0"/>
<feature type="compositionally biased region" description="Polar residues" evidence="1">
    <location>
        <begin position="35"/>
        <end position="51"/>
    </location>
</feature>